<dbReference type="EMBL" id="MHRI01000020">
    <property type="protein sequence ID" value="OHA20841.1"/>
    <property type="molecule type" value="Genomic_DNA"/>
</dbReference>
<reference evidence="8 9" key="1">
    <citation type="journal article" date="2016" name="Nat. Commun.">
        <title>Thousands of microbial genomes shed light on interconnected biogeochemical processes in an aquifer system.</title>
        <authorList>
            <person name="Anantharaman K."/>
            <person name="Brown C.T."/>
            <person name="Hug L.A."/>
            <person name="Sharon I."/>
            <person name="Castelle C.J."/>
            <person name="Probst A.J."/>
            <person name="Thomas B.C."/>
            <person name="Singh A."/>
            <person name="Wilkins M.J."/>
            <person name="Karaoz U."/>
            <person name="Brodie E.L."/>
            <person name="Williams K.H."/>
            <person name="Hubbard S.S."/>
            <person name="Banfield J.F."/>
        </authorList>
    </citation>
    <scope>NUCLEOTIDE SEQUENCE [LARGE SCALE GENOMIC DNA]</scope>
</reference>
<dbReference type="PANTHER" id="PTHR10815">
    <property type="entry name" value="METHYLATED-DNA--PROTEIN-CYSTEINE METHYLTRANSFERASE"/>
    <property type="match status" value="1"/>
</dbReference>
<evidence type="ECO:0000259" key="7">
    <source>
        <dbReference type="Pfam" id="PF01035"/>
    </source>
</evidence>
<dbReference type="AlphaFoldDB" id="A0A1G2MCU8"/>
<dbReference type="Proteomes" id="UP000178121">
    <property type="component" value="Unassembled WGS sequence"/>
</dbReference>
<keyword evidence="2 8" id="KW-0489">Methyltransferase</keyword>
<dbReference type="GO" id="GO:0032259">
    <property type="term" value="P:methylation"/>
    <property type="evidence" value="ECO:0007669"/>
    <property type="project" value="UniProtKB-KW"/>
</dbReference>
<sequence length="86" mass="9358">MSPFTKKVFAVVKNIPKGKVLTYREVAKKAGSPRAFRAVGSILKGNFDPSVPCHRVIKNDGTLGDYNRGGTSQKQKILTAEGVRLI</sequence>
<dbReference type="GO" id="GO:0003908">
    <property type="term" value="F:methylated-DNA-[protein]-cysteine S-methyltransferase activity"/>
    <property type="evidence" value="ECO:0007669"/>
    <property type="project" value="UniProtKB-EC"/>
</dbReference>
<evidence type="ECO:0000313" key="9">
    <source>
        <dbReference type="Proteomes" id="UP000178121"/>
    </source>
</evidence>
<protein>
    <submittedName>
        <fullName evidence="8">6-O-methylguanine DNA methyltransferase</fullName>
    </submittedName>
</protein>
<dbReference type="Gene3D" id="1.10.10.10">
    <property type="entry name" value="Winged helix-like DNA-binding domain superfamily/Winged helix DNA-binding domain"/>
    <property type="match status" value="1"/>
</dbReference>
<dbReference type="GO" id="GO:0006281">
    <property type="term" value="P:DNA repair"/>
    <property type="evidence" value="ECO:0007669"/>
    <property type="project" value="UniProtKB-KW"/>
</dbReference>
<evidence type="ECO:0000256" key="2">
    <source>
        <dbReference type="ARBA" id="ARBA00022603"/>
    </source>
</evidence>
<proteinExistence type="predicted"/>
<gene>
    <name evidence="8" type="ORF">A2849_04140</name>
</gene>
<name>A0A1G2MCU8_9BACT</name>
<organism evidence="8 9">
    <name type="scientific">Candidatus Taylorbacteria bacterium RIFCSPHIGHO2_01_FULL_51_15</name>
    <dbReference type="NCBI Taxonomy" id="1802304"/>
    <lineage>
        <taxon>Bacteria</taxon>
        <taxon>Candidatus Tayloriibacteriota</taxon>
    </lineage>
</organism>
<dbReference type="InterPro" id="IPR036388">
    <property type="entry name" value="WH-like_DNA-bd_sf"/>
</dbReference>
<evidence type="ECO:0000256" key="6">
    <source>
        <dbReference type="ARBA" id="ARBA00049348"/>
    </source>
</evidence>
<dbReference type="NCBIfam" id="TIGR00589">
    <property type="entry name" value="ogt"/>
    <property type="match status" value="1"/>
</dbReference>
<evidence type="ECO:0000256" key="5">
    <source>
        <dbReference type="ARBA" id="ARBA00023204"/>
    </source>
</evidence>
<evidence type="ECO:0000313" key="8">
    <source>
        <dbReference type="EMBL" id="OHA20841.1"/>
    </source>
</evidence>
<comment type="caution">
    <text evidence="8">The sequence shown here is derived from an EMBL/GenBank/DDBJ whole genome shotgun (WGS) entry which is preliminary data.</text>
</comment>
<keyword evidence="4" id="KW-0227">DNA damage</keyword>
<keyword evidence="5" id="KW-0234">DNA repair</keyword>
<dbReference type="PROSITE" id="PS00374">
    <property type="entry name" value="MGMT"/>
    <property type="match status" value="1"/>
</dbReference>
<comment type="catalytic activity">
    <reaction evidence="1">
        <text>a 4-O-methyl-thymidine in DNA + L-cysteinyl-[protein] = a thymidine in DNA + S-methyl-L-cysteinyl-[protein]</text>
        <dbReference type="Rhea" id="RHEA:53428"/>
        <dbReference type="Rhea" id="RHEA-COMP:10131"/>
        <dbReference type="Rhea" id="RHEA-COMP:10132"/>
        <dbReference type="Rhea" id="RHEA-COMP:13555"/>
        <dbReference type="Rhea" id="RHEA-COMP:13556"/>
        <dbReference type="ChEBI" id="CHEBI:29950"/>
        <dbReference type="ChEBI" id="CHEBI:82612"/>
        <dbReference type="ChEBI" id="CHEBI:137386"/>
        <dbReference type="ChEBI" id="CHEBI:137387"/>
        <dbReference type="EC" id="2.1.1.63"/>
    </reaction>
</comment>
<dbReference type="Pfam" id="PF01035">
    <property type="entry name" value="DNA_binding_1"/>
    <property type="match status" value="1"/>
</dbReference>
<dbReference type="InterPro" id="IPR014048">
    <property type="entry name" value="MethylDNA_cys_MeTrfase_DNA-bd"/>
</dbReference>
<accession>A0A1G2MCU8</accession>
<feature type="domain" description="Methylated-DNA-[protein]-cysteine S-methyltransferase DNA binding" evidence="7">
    <location>
        <begin position="3"/>
        <end position="83"/>
    </location>
</feature>
<evidence type="ECO:0000256" key="3">
    <source>
        <dbReference type="ARBA" id="ARBA00022679"/>
    </source>
</evidence>
<evidence type="ECO:0000256" key="4">
    <source>
        <dbReference type="ARBA" id="ARBA00022763"/>
    </source>
</evidence>
<comment type="catalytic activity">
    <reaction evidence="6">
        <text>a 6-O-methyl-2'-deoxyguanosine in DNA + L-cysteinyl-[protein] = S-methyl-L-cysteinyl-[protein] + a 2'-deoxyguanosine in DNA</text>
        <dbReference type="Rhea" id="RHEA:24000"/>
        <dbReference type="Rhea" id="RHEA-COMP:10131"/>
        <dbReference type="Rhea" id="RHEA-COMP:10132"/>
        <dbReference type="Rhea" id="RHEA-COMP:11367"/>
        <dbReference type="Rhea" id="RHEA-COMP:11368"/>
        <dbReference type="ChEBI" id="CHEBI:29950"/>
        <dbReference type="ChEBI" id="CHEBI:82612"/>
        <dbReference type="ChEBI" id="CHEBI:85445"/>
        <dbReference type="ChEBI" id="CHEBI:85448"/>
        <dbReference type="EC" id="2.1.1.63"/>
    </reaction>
</comment>
<dbReference type="SUPFAM" id="SSF46767">
    <property type="entry name" value="Methylated DNA-protein cysteine methyltransferase, C-terminal domain"/>
    <property type="match status" value="1"/>
</dbReference>
<dbReference type="InterPro" id="IPR001497">
    <property type="entry name" value="MethylDNA_cys_MeTrfase_AS"/>
</dbReference>
<dbReference type="PANTHER" id="PTHR10815:SF13">
    <property type="entry name" value="METHYLATED-DNA--PROTEIN-CYSTEINE METHYLTRANSFERASE"/>
    <property type="match status" value="1"/>
</dbReference>
<dbReference type="CDD" id="cd06445">
    <property type="entry name" value="ATase"/>
    <property type="match status" value="1"/>
</dbReference>
<dbReference type="InterPro" id="IPR036217">
    <property type="entry name" value="MethylDNA_cys_MeTrfase_DNAb"/>
</dbReference>
<evidence type="ECO:0000256" key="1">
    <source>
        <dbReference type="ARBA" id="ARBA00001286"/>
    </source>
</evidence>
<keyword evidence="3 8" id="KW-0808">Transferase</keyword>